<reference evidence="1 2" key="1">
    <citation type="submission" date="2019-03" db="EMBL/GenBank/DDBJ databases">
        <authorList>
            <consortium name="Pathogen Informatics"/>
        </authorList>
    </citation>
    <scope>NUCLEOTIDE SEQUENCE [LARGE SCALE GENOMIC DNA]</scope>
    <source>
        <strain evidence="1 2">NCTC12993</strain>
    </source>
</reference>
<keyword evidence="1" id="KW-0418">Kinase</keyword>
<dbReference type="GO" id="GO:0019165">
    <property type="term" value="F:thiamine kinase activity"/>
    <property type="evidence" value="ECO:0007669"/>
    <property type="project" value="UniProtKB-EC"/>
</dbReference>
<dbReference type="Proteomes" id="UP000401081">
    <property type="component" value="Unassembled WGS sequence"/>
</dbReference>
<dbReference type="EMBL" id="CAADJD010000001">
    <property type="protein sequence ID" value="VFS54782.1"/>
    <property type="molecule type" value="Genomic_DNA"/>
</dbReference>
<keyword evidence="2" id="KW-1185">Reference proteome</keyword>
<protein>
    <submittedName>
        <fullName evidence="1">Thiamine kinase</fullName>
        <ecNumber evidence="1">2.7.1.89</ecNumber>
    </submittedName>
</protein>
<dbReference type="AlphaFoldDB" id="A0A485A1G5"/>
<accession>A0A485A1G5</accession>
<keyword evidence="1" id="KW-0808">Transferase</keyword>
<name>A0A485A1G5_KLUCR</name>
<proteinExistence type="predicted"/>
<gene>
    <name evidence="1" type="primary">thiK_1</name>
    <name evidence="1" type="ORF">NCTC12993_00018</name>
</gene>
<dbReference type="EC" id="2.7.1.89" evidence="1"/>
<evidence type="ECO:0000313" key="2">
    <source>
        <dbReference type="Proteomes" id="UP000401081"/>
    </source>
</evidence>
<sequence>MAPERLWQQVLRWRPWVLMLMAGWFECRGQQTGDEQFSGWPTMLGNR</sequence>
<evidence type="ECO:0000313" key="1">
    <source>
        <dbReference type="EMBL" id="VFS54782.1"/>
    </source>
</evidence>
<organism evidence="1 2">
    <name type="scientific">Kluyvera cryocrescens</name>
    <name type="common">Kluyvera citrophila</name>
    <dbReference type="NCBI Taxonomy" id="580"/>
    <lineage>
        <taxon>Bacteria</taxon>
        <taxon>Pseudomonadati</taxon>
        <taxon>Pseudomonadota</taxon>
        <taxon>Gammaproteobacteria</taxon>
        <taxon>Enterobacterales</taxon>
        <taxon>Enterobacteriaceae</taxon>
        <taxon>Kluyvera</taxon>
    </lineage>
</organism>